<comment type="caution">
    <text evidence="9">The sequence shown here is derived from an EMBL/GenBank/DDBJ whole genome shotgun (WGS) entry which is preliminary data.</text>
</comment>
<reference evidence="9 10" key="1">
    <citation type="submission" date="2019-03" db="EMBL/GenBank/DDBJ databases">
        <title>Genomic Encyclopedia of Type Strains, Phase IV (KMG-IV): sequencing the most valuable type-strain genomes for metagenomic binning, comparative biology and taxonomic classification.</title>
        <authorList>
            <person name="Goeker M."/>
        </authorList>
    </citation>
    <scope>NUCLEOTIDE SEQUENCE [LARGE SCALE GENOMIC DNA]</scope>
    <source>
        <strain evidence="9 10">DSM 100059</strain>
    </source>
</reference>
<dbReference type="GO" id="GO:0016036">
    <property type="term" value="P:cellular response to phosphate starvation"/>
    <property type="evidence" value="ECO:0007669"/>
    <property type="project" value="TreeGrafter"/>
</dbReference>
<dbReference type="PROSITE" id="PS50109">
    <property type="entry name" value="HIS_KIN"/>
    <property type="match status" value="1"/>
</dbReference>
<dbReference type="Gene3D" id="1.10.287.130">
    <property type="match status" value="1"/>
</dbReference>
<dbReference type="SMART" id="SM00387">
    <property type="entry name" value="HATPase_c"/>
    <property type="match status" value="1"/>
</dbReference>
<dbReference type="SUPFAM" id="SSF55874">
    <property type="entry name" value="ATPase domain of HSP90 chaperone/DNA topoisomerase II/histidine kinase"/>
    <property type="match status" value="1"/>
</dbReference>
<gene>
    <name evidence="9" type="ORF">EDB95_1258</name>
</gene>
<evidence type="ECO:0000256" key="6">
    <source>
        <dbReference type="ARBA" id="ARBA00023012"/>
    </source>
</evidence>
<evidence type="ECO:0000313" key="9">
    <source>
        <dbReference type="EMBL" id="TDX00239.1"/>
    </source>
</evidence>
<dbReference type="PANTHER" id="PTHR45453:SF1">
    <property type="entry name" value="PHOSPHATE REGULON SENSOR PROTEIN PHOR"/>
    <property type="match status" value="1"/>
</dbReference>
<evidence type="ECO:0000256" key="7">
    <source>
        <dbReference type="SAM" id="Phobius"/>
    </source>
</evidence>
<dbReference type="InterPro" id="IPR005467">
    <property type="entry name" value="His_kinase_dom"/>
</dbReference>
<dbReference type="Pfam" id="PF00512">
    <property type="entry name" value="HisKA"/>
    <property type="match status" value="1"/>
</dbReference>
<dbReference type="PRINTS" id="PR00344">
    <property type="entry name" value="BCTRLSENSOR"/>
</dbReference>
<dbReference type="InterPro" id="IPR003661">
    <property type="entry name" value="HisK_dim/P_dom"/>
</dbReference>
<evidence type="ECO:0000256" key="3">
    <source>
        <dbReference type="ARBA" id="ARBA00022553"/>
    </source>
</evidence>
<dbReference type="InterPro" id="IPR050351">
    <property type="entry name" value="BphY/WalK/GraS-like"/>
</dbReference>
<feature type="transmembrane region" description="Helical" evidence="7">
    <location>
        <begin position="7"/>
        <end position="24"/>
    </location>
</feature>
<evidence type="ECO:0000256" key="4">
    <source>
        <dbReference type="ARBA" id="ARBA00022679"/>
    </source>
</evidence>
<protein>
    <recommendedName>
        <fullName evidence="2">histidine kinase</fullName>
        <ecNumber evidence="2">2.7.13.3</ecNumber>
    </recommendedName>
</protein>
<keyword evidence="6" id="KW-0902">Two-component regulatory system</keyword>
<keyword evidence="7" id="KW-0472">Membrane</keyword>
<feature type="domain" description="Histidine kinase" evidence="8">
    <location>
        <begin position="223"/>
        <end position="442"/>
    </location>
</feature>
<name>A0A4R8DQM4_9BACT</name>
<dbReference type="Gene3D" id="3.30.565.10">
    <property type="entry name" value="Histidine kinase-like ATPase, C-terminal domain"/>
    <property type="match status" value="1"/>
</dbReference>
<dbReference type="EC" id="2.7.13.3" evidence="2"/>
<keyword evidence="7" id="KW-1133">Transmembrane helix</keyword>
<dbReference type="SMART" id="SM00388">
    <property type="entry name" value="HisKA"/>
    <property type="match status" value="1"/>
</dbReference>
<dbReference type="SUPFAM" id="SSF47384">
    <property type="entry name" value="Homodimeric domain of signal transducing histidine kinase"/>
    <property type="match status" value="1"/>
</dbReference>
<dbReference type="InterPro" id="IPR036097">
    <property type="entry name" value="HisK_dim/P_sf"/>
</dbReference>
<dbReference type="InterPro" id="IPR003594">
    <property type="entry name" value="HATPase_dom"/>
</dbReference>
<dbReference type="CDD" id="cd00082">
    <property type="entry name" value="HisKA"/>
    <property type="match status" value="1"/>
</dbReference>
<dbReference type="RefSeq" id="WP_133991625.1">
    <property type="nucleotide sequence ID" value="NZ_SODV01000001.1"/>
</dbReference>
<proteinExistence type="predicted"/>
<dbReference type="PANTHER" id="PTHR45453">
    <property type="entry name" value="PHOSPHATE REGULON SENSOR PROTEIN PHOR"/>
    <property type="match status" value="1"/>
</dbReference>
<comment type="catalytic activity">
    <reaction evidence="1">
        <text>ATP + protein L-histidine = ADP + protein N-phospho-L-histidine.</text>
        <dbReference type="EC" id="2.7.13.3"/>
    </reaction>
</comment>
<dbReference type="AlphaFoldDB" id="A0A4R8DQM4"/>
<evidence type="ECO:0000256" key="2">
    <source>
        <dbReference type="ARBA" id="ARBA00012438"/>
    </source>
</evidence>
<dbReference type="GO" id="GO:0005886">
    <property type="term" value="C:plasma membrane"/>
    <property type="evidence" value="ECO:0007669"/>
    <property type="project" value="TreeGrafter"/>
</dbReference>
<sequence length="442" mass="50070">MKRTLPVIIALITISLLGIIYVQFKWIQNAALVKEEQLKENVYSILDEVGSQLVAPRPTQNALTVPLMPGMPNNDFYSHFSVTKRYTTFAIKEKLKKAFASRGLGNSPFEFSVFTNVAGNLFANYHDLETDNFQNLLKDSVNNLTFRYALIPPAERMWDAFSADEVMVLILPNYKSFVLRSIGWMIAAAIFFTLTIIAAFFLTVNSALRQKKLSEIKGDFINNMTHEFKTPLATISLAVDALRNERVLQDRQKLEYFSGIIKEENRRMNKQVETILQAAQLDKQEVQLNRKTLHAHDLLASAIDNLRLQLEQKGGVLDTHFQATRDLVSADEVHFVNLLSNILDNAVKYSRENLRLRVSTRNTGKMIRIVIEDNGIGMSRETIGRIFEKFYRAHTGNLHNVKGFGLGMSYVKSMVDAHNGKIRVDSTLGKGSTFILDFPLAS</sequence>
<evidence type="ECO:0000256" key="1">
    <source>
        <dbReference type="ARBA" id="ARBA00000085"/>
    </source>
</evidence>
<keyword evidence="4" id="KW-0808">Transferase</keyword>
<evidence type="ECO:0000313" key="10">
    <source>
        <dbReference type="Proteomes" id="UP000294498"/>
    </source>
</evidence>
<feature type="transmembrane region" description="Helical" evidence="7">
    <location>
        <begin position="182"/>
        <end position="204"/>
    </location>
</feature>
<evidence type="ECO:0000256" key="5">
    <source>
        <dbReference type="ARBA" id="ARBA00022777"/>
    </source>
</evidence>
<dbReference type="GO" id="GO:0000155">
    <property type="term" value="F:phosphorelay sensor kinase activity"/>
    <property type="evidence" value="ECO:0007669"/>
    <property type="project" value="InterPro"/>
</dbReference>
<keyword evidence="3" id="KW-0597">Phosphoprotein</keyword>
<dbReference type="OrthoDB" id="9804645at2"/>
<organism evidence="9 10">
    <name type="scientific">Dinghuibacter silviterrae</name>
    <dbReference type="NCBI Taxonomy" id="1539049"/>
    <lineage>
        <taxon>Bacteria</taxon>
        <taxon>Pseudomonadati</taxon>
        <taxon>Bacteroidota</taxon>
        <taxon>Chitinophagia</taxon>
        <taxon>Chitinophagales</taxon>
        <taxon>Chitinophagaceae</taxon>
        <taxon>Dinghuibacter</taxon>
    </lineage>
</organism>
<keyword evidence="5 9" id="KW-0418">Kinase</keyword>
<dbReference type="InterPro" id="IPR036890">
    <property type="entry name" value="HATPase_C_sf"/>
</dbReference>
<dbReference type="FunFam" id="3.30.565.10:FF:000006">
    <property type="entry name" value="Sensor histidine kinase WalK"/>
    <property type="match status" value="1"/>
</dbReference>
<dbReference type="GO" id="GO:0004721">
    <property type="term" value="F:phosphoprotein phosphatase activity"/>
    <property type="evidence" value="ECO:0007669"/>
    <property type="project" value="TreeGrafter"/>
</dbReference>
<accession>A0A4R8DQM4</accession>
<dbReference type="Pfam" id="PF02518">
    <property type="entry name" value="HATPase_c"/>
    <property type="match status" value="1"/>
</dbReference>
<keyword evidence="7" id="KW-0812">Transmembrane</keyword>
<evidence type="ECO:0000259" key="8">
    <source>
        <dbReference type="PROSITE" id="PS50109"/>
    </source>
</evidence>
<dbReference type="Proteomes" id="UP000294498">
    <property type="component" value="Unassembled WGS sequence"/>
</dbReference>
<dbReference type="EMBL" id="SODV01000001">
    <property type="protein sequence ID" value="TDX00239.1"/>
    <property type="molecule type" value="Genomic_DNA"/>
</dbReference>
<dbReference type="InterPro" id="IPR004358">
    <property type="entry name" value="Sig_transdc_His_kin-like_C"/>
</dbReference>
<keyword evidence="10" id="KW-1185">Reference proteome</keyword>
<dbReference type="CDD" id="cd00075">
    <property type="entry name" value="HATPase"/>
    <property type="match status" value="1"/>
</dbReference>